<dbReference type="AlphaFoldDB" id="A0A8K0TEK8"/>
<keyword evidence="2" id="KW-1185">Reference proteome</keyword>
<gene>
    <name evidence="1" type="ORF">B0T11DRAFT_115474</name>
</gene>
<dbReference type="OrthoDB" id="10025998at2759"/>
<comment type="caution">
    <text evidence="1">The sequence shown here is derived from an EMBL/GenBank/DDBJ whole genome shotgun (WGS) entry which is preliminary data.</text>
</comment>
<proteinExistence type="predicted"/>
<evidence type="ECO:0000313" key="2">
    <source>
        <dbReference type="Proteomes" id="UP000813385"/>
    </source>
</evidence>
<name>A0A8K0TEK8_9PEZI</name>
<evidence type="ECO:0000313" key="1">
    <source>
        <dbReference type="EMBL" id="KAH7359469.1"/>
    </source>
</evidence>
<protein>
    <recommendedName>
        <fullName evidence="3">F-box domain-containing protein</fullName>
    </recommendedName>
</protein>
<accession>A0A8K0TEK8</accession>
<evidence type="ECO:0008006" key="3">
    <source>
        <dbReference type="Google" id="ProtNLM"/>
    </source>
</evidence>
<sequence length="395" mass="44974">MATKLGLAEIINTIPPILDSLLSHLTIADLRQLHGVCKALWWLIDEAARRVDHKIGRFIKERKVFFQQLKKNRGFVYGPFVLDLLDLTRCPSGVLDVYVESGPRLSSFGRYLEDAEHYVLLRTDATGCSSYGHDPAGHPRIRLRTYDGAPCRAILGSACTTADVNFMSWNKIYSIFPSATIDHHKFYPLKIFDDNHGAHLKEMNQLGWTTRDLRRPDETTQPIRESGPRRVGDSLSFVFQLDDDTTEPGDAENASFYRSIEYSLFDVVDIEISRSRYDIGTPYNFGSSLGLQRIQTRIEINEVASPALRLRYTCGSETANRSWSLYIKSRLERWAIIEFLKMGPEGRPTQFRNAVTPLGSGIAVPDGFEVPTDWNYADDQIPIWYDLWKDLIASK</sequence>
<organism evidence="1 2">
    <name type="scientific">Plectosphaerella cucumerina</name>
    <dbReference type="NCBI Taxonomy" id="40658"/>
    <lineage>
        <taxon>Eukaryota</taxon>
        <taxon>Fungi</taxon>
        <taxon>Dikarya</taxon>
        <taxon>Ascomycota</taxon>
        <taxon>Pezizomycotina</taxon>
        <taxon>Sordariomycetes</taxon>
        <taxon>Hypocreomycetidae</taxon>
        <taxon>Glomerellales</taxon>
        <taxon>Plectosphaerellaceae</taxon>
        <taxon>Plectosphaerella</taxon>
    </lineage>
</organism>
<reference evidence="1" key="1">
    <citation type="journal article" date="2021" name="Nat. Commun.">
        <title>Genetic determinants of endophytism in the Arabidopsis root mycobiome.</title>
        <authorList>
            <person name="Mesny F."/>
            <person name="Miyauchi S."/>
            <person name="Thiergart T."/>
            <person name="Pickel B."/>
            <person name="Atanasova L."/>
            <person name="Karlsson M."/>
            <person name="Huettel B."/>
            <person name="Barry K.W."/>
            <person name="Haridas S."/>
            <person name="Chen C."/>
            <person name="Bauer D."/>
            <person name="Andreopoulos W."/>
            <person name="Pangilinan J."/>
            <person name="LaButti K."/>
            <person name="Riley R."/>
            <person name="Lipzen A."/>
            <person name="Clum A."/>
            <person name="Drula E."/>
            <person name="Henrissat B."/>
            <person name="Kohler A."/>
            <person name="Grigoriev I.V."/>
            <person name="Martin F.M."/>
            <person name="Hacquard S."/>
        </authorList>
    </citation>
    <scope>NUCLEOTIDE SEQUENCE</scope>
    <source>
        <strain evidence="1">MPI-CAGE-AT-0016</strain>
    </source>
</reference>
<dbReference type="Proteomes" id="UP000813385">
    <property type="component" value="Unassembled WGS sequence"/>
</dbReference>
<dbReference type="EMBL" id="JAGPXD010000004">
    <property type="protein sequence ID" value="KAH7359469.1"/>
    <property type="molecule type" value="Genomic_DNA"/>
</dbReference>